<organism evidence="8 9">
    <name type="scientific">Enterococcus alishanensis</name>
    <dbReference type="NCBI Taxonomy" id="1303817"/>
    <lineage>
        <taxon>Bacteria</taxon>
        <taxon>Bacillati</taxon>
        <taxon>Bacillota</taxon>
        <taxon>Bacilli</taxon>
        <taxon>Lactobacillales</taxon>
        <taxon>Enterococcaceae</taxon>
        <taxon>Enterococcus</taxon>
    </lineage>
</organism>
<dbReference type="InterPro" id="IPR003838">
    <property type="entry name" value="ABC3_permease_C"/>
</dbReference>
<dbReference type="Pfam" id="PF02687">
    <property type="entry name" value="FtsX"/>
    <property type="match status" value="2"/>
</dbReference>
<proteinExistence type="predicted"/>
<feature type="transmembrane region" description="Helical" evidence="6">
    <location>
        <begin position="707"/>
        <end position="727"/>
    </location>
</feature>
<dbReference type="InterPro" id="IPR038766">
    <property type="entry name" value="Membrane_comp_ABC_pdt"/>
</dbReference>
<evidence type="ECO:0000256" key="1">
    <source>
        <dbReference type="ARBA" id="ARBA00004651"/>
    </source>
</evidence>
<comment type="caution">
    <text evidence="8">The sequence shown here is derived from an EMBL/GenBank/DDBJ whole genome shotgun (WGS) entry which is preliminary data.</text>
</comment>
<name>A0ABS6TG01_9ENTE</name>
<evidence type="ECO:0000313" key="8">
    <source>
        <dbReference type="EMBL" id="MBV7391863.1"/>
    </source>
</evidence>
<accession>A0ABS6TG01</accession>
<feature type="domain" description="ABC3 transporter permease C-terminal" evidence="7">
    <location>
        <begin position="658"/>
        <end position="774"/>
    </location>
</feature>
<feature type="transmembrane region" description="Helical" evidence="6">
    <location>
        <begin position="426"/>
        <end position="448"/>
    </location>
</feature>
<gene>
    <name evidence="8" type="ORF">KUA55_14335</name>
</gene>
<sequence length="782" mass="87711">MIRRLIKKDFKKNKVITFTLFMFILLSAMLVSSTLMIVTELNGSLNHLFKEAKVPSYVQMYAGDLQKKEIDTFSEKNNLVKNQQTVTLLNISGENLFLQKNDESEVNSIIENSFVKQNDTFDFLLDTSNQVAQIADGEIGVPVYHQQQYNLKLGSKVHVQIGDFKKNYTITSFIRDAQMNPSLVTSKRFLVSDHDWQELENKISNQEYLIEFALKDDRTISEFEKQYAASNLPQSGTALTRSLYQVLNSLTDGIVIAIITLISLLLLLIASLCLRFTILTAIEEDYREIGIMKAIGISNKNTRKMYLTKYVVIAATACVGGYLASLFVTQIFTQSMSAYMGTVPKTILSYLLPLLGSMIVFLFVYLFCKIVFRRFKKISAYQALQVGEVSGNRKIAHRMRLSGKKHWIRNQSIFIGIREVLTQIRVYLLLMLVFSISLFLMSVPLNFLQTIEDPSFISYMGAGKSDLRIDIHQLDKYQEESQQVSNYLQKNTASKELGINNVVRYETSAYQVKNADNEFVTIKIENTDDYDSFPLSYTTGKAPQNEKEIALSNMNSQELGAAVGDQLTIMLQGQEEAVTVSGIYQDVTNGGKTAKGMLASEDVLWATYNFNLADSSKINQVKANLEKRFKHIKVTDTDEYIKQTLGGIINQVSSISLVAFGLALFIAILITTMFFKMILAKEAKNIAIMKSIGISSKTLQYQYITRAIFTLVIGVVIGVVATNLIGTQVASLLLSGVSNLTFITNPLINYLVIPLSLALVVSVSVYIVSLSIKKIKLILVAE</sequence>
<evidence type="ECO:0000259" key="7">
    <source>
        <dbReference type="Pfam" id="PF02687"/>
    </source>
</evidence>
<feature type="transmembrane region" description="Helical" evidence="6">
    <location>
        <begin position="254"/>
        <end position="278"/>
    </location>
</feature>
<feature type="transmembrane region" description="Helical" evidence="6">
    <location>
        <begin position="747"/>
        <end position="768"/>
    </location>
</feature>
<evidence type="ECO:0000313" key="9">
    <source>
        <dbReference type="Proteomes" id="UP000774130"/>
    </source>
</evidence>
<keyword evidence="5 6" id="KW-0472">Membrane</keyword>
<dbReference type="PANTHER" id="PTHR30287">
    <property type="entry name" value="MEMBRANE COMPONENT OF PREDICTED ABC SUPERFAMILY METABOLITE UPTAKE TRANSPORTER"/>
    <property type="match status" value="1"/>
</dbReference>
<keyword evidence="2" id="KW-1003">Cell membrane</keyword>
<evidence type="ECO:0000256" key="4">
    <source>
        <dbReference type="ARBA" id="ARBA00022989"/>
    </source>
</evidence>
<feature type="domain" description="ABC3 transporter permease C-terminal" evidence="7">
    <location>
        <begin position="261"/>
        <end position="368"/>
    </location>
</feature>
<reference evidence="8 9" key="1">
    <citation type="submission" date="2021-06" db="EMBL/GenBank/DDBJ databases">
        <title>Enterococcus alishanensis sp. nov., a novel lactic acid bacterium isolated from fresh coffee beans.</title>
        <authorList>
            <person name="Chen Y.-S."/>
        </authorList>
    </citation>
    <scope>NUCLEOTIDE SEQUENCE [LARGE SCALE GENOMIC DNA]</scope>
    <source>
        <strain evidence="8 9">ALS3</strain>
    </source>
</reference>
<keyword evidence="3 6" id="KW-0812">Transmembrane</keyword>
<dbReference type="RefSeq" id="WP_218327073.1">
    <property type="nucleotide sequence ID" value="NZ_JAHUZB010000006.1"/>
</dbReference>
<feature type="transmembrane region" description="Helical" evidence="6">
    <location>
        <begin position="657"/>
        <end position="679"/>
    </location>
</feature>
<keyword evidence="9" id="KW-1185">Reference proteome</keyword>
<feature type="transmembrane region" description="Helical" evidence="6">
    <location>
        <begin position="310"/>
        <end position="332"/>
    </location>
</feature>
<evidence type="ECO:0000256" key="5">
    <source>
        <dbReference type="ARBA" id="ARBA00023136"/>
    </source>
</evidence>
<comment type="subcellular location">
    <subcellularLocation>
        <location evidence="1">Cell membrane</location>
        <topology evidence="1">Multi-pass membrane protein</topology>
    </subcellularLocation>
</comment>
<evidence type="ECO:0000256" key="2">
    <source>
        <dbReference type="ARBA" id="ARBA00022475"/>
    </source>
</evidence>
<evidence type="ECO:0000256" key="3">
    <source>
        <dbReference type="ARBA" id="ARBA00022692"/>
    </source>
</evidence>
<feature type="transmembrane region" description="Helical" evidence="6">
    <location>
        <begin position="347"/>
        <end position="368"/>
    </location>
</feature>
<dbReference type="Proteomes" id="UP000774130">
    <property type="component" value="Unassembled WGS sequence"/>
</dbReference>
<dbReference type="PANTHER" id="PTHR30287:SF2">
    <property type="entry name" value="BLL1001 PROTEIN"/>
    <property type="match status" value="1"/>
</dbReference>
<keyword evidence="4 6" id="KW-1133">Transmembrane helix</keyword>
<dbReference type="EMBL" id="JAHUZB010000006">
    <property type="protein sequence ID" value="MBV7391863.1"/>
    <property type="molecule type" value="Genomic_DNA"/>
</dbReference>
<protein>
    <submittedName>
        <fullName evidence="8">FtsX-like permease family protein</fullName>
    </submittedName>
</protein>
<evidence type="ECO:0000256" key="6">
    <source>
        <dbReference type="SAM" id="Phobius"/>
    </source>
</evidence>